<dbReference type="Pfam" id="PF00156">
    <property type="entry name" value="Pribosyltran"/>
    <property type="match status" value="1"/>
</dbReference>
<dbReference type="CDD" id="cd06223">
    <property type="entry name" value="PRTases_typeI"/>
    <property type="match status" value="1"/>
</dbReference>
<dbReference type="InterPro" id="IPR000836">
    <property type="entry name" value="PRTase_dom"/>
</dbReference>
<evidence type="ECO:0000313" key="3">
    <source>
        <dbReference type="EMBL" id="HIW87212.1"/>
    </source>
</evidence>
<dbReference type="SUPFAM" id="SSF53271">
    <property type="entry name" value="PRTase-like"/>
    <property type="match status" value="1"/>
</dbReference>
<reference evidence="3" key="2">
    <citation type="submission" date="2021-04" db="EMBL/GenBank/DDBJ databases">
        <authorList>
            <person name="Gilroy R."/>
        </authorList>
    </citation>
    <scope>NUCLEOTIDE SEQUENCE</scope>
    <source>
        <strain evidence="3">Gambia16-930</strain>
    </source>
</reference>
<proteinExistence type="inferred from homology"/>
<dbReference type="InterPro" id="IPR051910">
    <property type="entry name" value="ComF/GntX_DNA_util-trans"/>
</dbReference>
<dbReference type="Proteomes" id="UP000824267">
    <property type="component" value="Unassembled WGS sequence"/>
</dbReference>
<protein>
    <recommendedName>
        <fullName evidence="2">Phosphoribosyltransferase domain-containing protein</fullName>
    </recommendedName>
</protein>
<comment type="similarity">
    <text evidence="1">Belongs to the ComF/GntX family.</text>
</comment>
<dbReference type="InterPro" id="IPR029057">
    <property type="entry name" value="PRTase-like"/>
</dbReference>
<accession>A0A9D1RGK6</accession>
<dbReference type="EMBL" id="DXGG01000101">
    <property type="protein sequence ID" value="HIW87212.1"/>
    <property type="molecule type" value="Genomic_DNA"/>
</dbReference>
<reference evidence="3" key="1">
    <citation type="journal article" date="2021" name="PeerJ">
        <title>Extensive microbial diversity within the chicken gut microbiome revealed by metagenomics and culture.</title>
        <authorList>
            <person name="Gilroy R."/>
            <person name="Ravi A."/>
            <person name="Getino M."/>
            <person name="Pursley I."/>
            <person name="Horton D.L."/>
            <person name="Alikhan N.F."/>
            <person name="Baker D."/>
            <person name="Gharbi K."/>
            <person name="Hall N."/>
            <person name="Watson M."/>
            <person name="Adriaenssens E.M."/>
            <person name="Foster-Nyarko E."/>
            <person name="Jarju S."/>
            <person name="Secka A."/>
            <person name="Antonio M."/>
            <person name="Oren A."/>
            <person name="Chaudhuri R.R."/>
            <person name="La Ragione R."/>
            <person name="Hildebrand F."/>
            <person name="Pallen M.J."/>
        </authorList>
    </citation>
    <scope>NUCLEOTIDE SEQUENCE</scope>
    <source>
        <strain evidence="3">Gambia16-930</strain>
    </source>
</reference>
<dbReference type="PANTHER" id="PTHR47505:SF1">
    <property type="entry name" value="DNA UTILIZATION PROTEIN YHGH"/>
    <property type="match status" value="1"/>
</dbReference>
<evidence type="ECO:0000256" key="1">
    <source>
        <dbReference type="ARBA" id="ARBA00008007"/>
    </source>
</evidence>
<dbReference type="Gene3D" id="3.40.50.2020">
    <property type="match status" value="1"/>
</dbReference>
<evidence type="ECO:0000313" key="4">
    <source>
        <dbReference type="Proteomes" id="UP000824267"/>
    </source>
</evidence>
<comment type="caution">
    <text evidence="3">The sequence shown here is derived from an EMBL/GenBank/DDBJ whole genome shotgun (WGS) entry which is preliminary data.</text>
</comment>
<name>A0A9D1RGK6_9BACT</name>
<dbReference type="PANTHER" id="PTHR47505">
    <property type="entry name" value="DNA UTILIZATION PROTEIN YHGH"/>
    <property type="match status" value="1"/>
</dbReference>
<sequence>MLLELLFPRRCLFCGRVLASGEKDLCLPCMVGQRYNNSLIEKYDYLITEMPYEHLDIFLNYNKCKEAIINFKYRQNIYSGRTLGGMWARHLESMEWMKDIDAIVPVPLHWRKLLKRGFNQSEYLGRILSKQTGKPLVTNAIRRHVNNNPQVESDNRWDNVDGIFSAKDLSLIANKHILIVDDVITTSATINNLLKVIKKAKNTKVSLAFLSSNMP</sequence>
<feature type="domain" description="Phosphoribosyltransferase" evidence="2">
    <location>
        <begin position="123"/>
        <end position="210"/>
    </location>
</feature>
<gene>
    <name evidence="3" type="ORF">IAC47_02935</name>
</gene>
<dbReference type="AlphaFoldDB" id="A0A9D1RGK6"/>
<evidence type="ECO:0000259" key="2">
    <source>
        <dbReference type="Pfam" id="PF00156"/>
    </source>
</evidence>
<organism evidence="3 4">
    <name type="scientific">Candidatus Onthomorpha intestinigallinarum</name>
    <dbReference type="NCBI Taxonomy" id="2840880"/>
    <lineage>
        <taxon>Bacteria</taxon>
        <taxon>Pseudomonadati</taxon>
        <taxon>Bacteroidota</taxon>
        <taxon>Bacteroidia</taxon>
        <taxon>Bacteroidales</taxon>
        <taxon>Candidatus Onthomorpha</taxon>
    </lineage>
</organism>